<dbReference type="Pfam" id="PF00709">
    <property type="entry name" value="Adenylsucc_synt"/>
    <property type="match status" value="1"/>
</dbReference>
<keyword evidence="1" id="KW-0436">Ligase</keyword>
<comment type="pathway">
    <text evidence="1">Purine metabolism; AMP biosynthesis via de novo pathway; AMP from IMP: step 1/2.</text>
</comment>
<dbReference type="GO" id="GO:0000287">
    <property type="term" value="F:magnesium ion binding"/>
    <property type="evidence" value="ECO:0007669"/>
    <property type="project" value="UniProtKB-UniRule"/>
</dbReference>
<protein>
    <recommendedName>
        <fullName evidence="1">Adenylosuccinate synthetase</fullName>
        <shortName evidence="1">AMPSase</shortName>
        <shortName evidence="1">AdSS</shortName>
        <ecNumber evidence="1">6.3.4.4</ecNumber>
    </recommendedName>
    <alternativeName>
        <fullName evidence="1">IMP--aspartate ligase</fullName>
    </alternativeName>
</protein>
<dbReference type="Gene3D" id="3.90.170.10">
    <property type="entry name" value="Adenylosuccinate Synthetase, subunit A, domain 3"/>
    <property type="match status" value="1"/>
</dbReference>
<dbReference type="PANTHER" id="PTHR11846:SF0">
    <property type="entry name" value="ADENYLOSUCCINATE SYNTHETASE"/>
    <property type="match status" value="1"/>
</dbReference>
<comment type="caution">
    <text evidence="1">Lacks conserved residue(s) required for the propagation of feature annotation.</text>
</comment>
<dbReference type="UniPathway" id="UPA00075">
    <property type="reaction ID" value="UER00335"/>
</dbReference>
<evidence type="ECO:0000313" key="3">
    <source>
        <dbReference type="Proteomes" id="UP000033999"/>
    </source>
</evidence>
<organism evidence="2 3">
    <name type="scientific">Candidatus Magasanikbacteria bacterium GW2011_GWA2_45_39</name>
    <dbReference type="NCBI Taxonomy" id="1619041"/>
    <lineage>
        <taxon>Bacteria</taxon>
        <taxon>Candidatus Magasanikiibacteriota</taxon>
    </lineage>
</organism>
<comment type="function">
    <text evidence="1">Plays an important role in the de novo pathway of purine nucleotide biosynthesis. Catalyzes the first committed step in the biosynthesis of AMP from IMP.</text>
</comment>
<keyword evidence="1" id="KW-0963">Cytoplasm</keyword>
<dbReference type="AlphaFoldDB" id="A0A0G1MDF3"/>
<comment type="subunit">
    <text evidence="1">Homodimer.</text>
</comment>
<dbReference type="PANTHER" id="PTHR11846">
    <property type="entry name" value="ADENYLOSUCCINATE SYNTHETASE"/>
    <property type="match status" value="1"/>
</dbReference>
<feature type="binding site" evidence="1">
    <location>
        <begin position="22"/>
        <end position="24"/>
    </location>
    <ligand>
        <name>GTP</name>
        <dbReference type="ChEBI" id="CHEBI:37565"/>
    </ligand>
</feature>
<name>A0A0G1MDF3_9BACT</name>
<evidence type="ECO:0000256" key="1">
    <source>
        <dbReference type="HAMAP-Rule" id="MF_00011"/>
    </source>
</evidence>
<gene>
    <name evidence="1" type="primary">purA</name>
    <name evidence="2" type="ORF">UX10_C0035G0007</name>
</gene>
<comment type="cofactor">
    <cofactor evidence="1">
        <name>Mg(2+)</name>
        <dbReference type="ChEBI" id="CHEBI:18420"/>
    </cofactor>
    <text evidence="1">Binds 1 Mg(2+) ion per subunit.</text>
</comment>
<dbReference type="GO" id="GO:0005737">
    <property type="term" value="C:cytoplasm"/>
    <property type="evidence" value="ECO:0007669"/>
    <property type="project" value="UniProtKB-SubCell"/>
</dbReference>
<dbReference type="InterPro" id="IPR001114">
    <property type="entry name" value="Adenylosuccinate_synthetase"/>
</dbReference>
<dbReference type="EMBL" id="LCKX01000035">
    <property type="protein sequence ID" value="KKU06336.1"/>
    <property type="molecule type" value="Genomic_DNA"/>
</dbReference>
<comment type="subcellular location">
    <subcellularLocation>
        <location evidence="1">Cytoplasm</location>
    </subcellularLocation>
</comment>
<comment type="caution">
    <text evidence="2">The sequence shown here is derived from an EMBL/GenBank/DDBJ whole genome shotgun (WGS) entry which is preliminary data.</text>
</comment>
<sequence>MDLVQIRQAVRCSGLTEIAVTKLDVLSGLDKIYICNSYDINGETVSEMPASLTKMRMAKPIYQEFSGWPEFGAPQNYHELPAGIKKYLEFVEKEVGCPIRIISFGPDRLQTLEKRVVHWVGQ</sequence>
<dbReference type="GO" id="GO:0004019">
    <property type="term" value="F:adenylosuccinate synthase activity"/>
    <property type="evidence" value="ECO:0007669"/>
    <property type="project" value="UniProtKB-UniRule"/>
</dbReference>
<dbReference type="HAMAP" id="MF_00011">
    <property type="entry name" value="Adenylosucc_synth"/>
    <property type="match status" value="1"/>
</dbReference>
<comment type="catalytic activity">
    <reaction evidence="1">
        <text>IMP + L-aspartate + GTP = N(6)-(1,2-dicarboxyethyl)-AMP + GDP + phosphate + 2 H(+)</text>
        <dbReference type="Rhea" id="RHEA:15753"/>
        <dbReference type="ChEBI" id="CHEBI:15378"/>
        <dbReference type="ChEBI" id="CHEBI:29991"/>
        <dbReference type="ChEBI" id="CHEBI:37565"/>
        <dbReference type="ChEBI" id="CHEBI:43474"/>
        <dbReference type="ChEBI" id="CHEBI:57567"/>
        <dbReference type="ChEBI" id="CHEBI:58053"/>
        <dbReference type="ChEBI" id="CHEBI:58189"/>
        <dbReference type="EC" id="6.3.4.4"/>
    </reaction>
</comment>
<keyword evidence="1" id="KW-0479">Metal-binding</keyword>
<keyword evidence="1" id="KW-0460">Magnesium</keyword>
<dbReference type="GO" id="GO:0005525">
    <property type="term" value="F:GTP binding"/>
    <property type="evidence" value="ECO:0007669"/>
    <property type="project" value="UniProtKB-UniRule"/>
</dbReference>
<dbReference type="SMART" id="SM00788">
    <property type="entry name" value="Adenylsucc_synt"/>
    <property type="match status" value="1"/>
</dbReference>
<dbReference type="InterPro" id="IPR027417">
    <property type="entry name" value="P-loop_NTPase"/>
</dbReference>
<proteinExistence type="inferred from homology"/>
<evidence type="ECO:0000313" key="2">
    <source>
        <dbReference type="EMBL" id="KKU06336.1"/>
    </source>
</evidence>
<keyword evidence="1" id="KW-0658">Purine biosynthesis</keyword>
<dbReference type="InterPro" id="IPR042111">
    <property type="entry name" value="Adenylosuccinate_synth_dom3"/>
</dbReference>
<accession>A0A0G1MDF3</accession>
<reference evidence="2 3" key="1">
    <citation type="journal article" date="2015" name="Nature">
        <title>rRNA introns, odd ribosomes, and small enigmatic genomes across a large radiation of phyla.</title>
        <authorList>
            <person name="Brown C.T."/>
            <person name="Hug L.A."/>
            <person name="Thomas B.C."/>
            <person name="Sharon I."/>
            <person name="Castelle C.J."/>
            <person name="Singh A."/>
            <person name="Wilkins M.J."/>
            <person name="Williams K.H."/>
            <person name="Banfield J.F."/>
        </authorList>
    </citation>
    <scope>NUCLEOTIDE SEQUENCE [LARGE SCALE GENOMIC DNA]</scope>
</reference>
<dbReference type="EC" id="6.3.4.4" evidence="1"/>
<dbReference type="Proteomes" id="UP000033999">
    <property type="component" value="Unassembled WGS sequence"/>
</dbReference>
<comment type="similarity">
    <text evidence="1">Belongs to the adenylosuccinate synthetase family.</text>
</comment>
<dbReference type="SUPFAM" id="SSF52540">
    <property type="entry name" value="P-loop containing nucleoside triphosphate hydrolases"/>
    <property type="match status" value="1"/>
</dbReference>
<dbReference type="PATRIC" id="fig|1619041.3.peg.874"/>
<feature type="binding site" evidence="1">
    <location>
        <begin position="103"/>
        <end position="105"/>
    </location>
    <ligand>
        <name>GTP</name>
        <dbReference type="ChEBI" id="CHEBI:37565"/>
    </ligand>
</feature>
<dbReference type="GO" id="GO:0044208">
    <property type="term" value="P:'de novo' AMP biosynthetic process"/>
    <property type="evidence" value="ECO:0007669"/>
    <property type="project" value="UniProtKB-UniRule"/>
</dbReference>
<dbReference type="GO" id="GO:0046040">
    <property type="term" value="P:IMP metabolic process"/>
    <property type="evidence" value="ECO:0007669"/>
    <property type="project" value="TreeGrafter"/>
</dbReference>
<keyword evidence="1" id="KW-0547">Nucleotide-binding</keyword>
<keyword evidence="1" id="KW-0342">GTP-binding</keyword>